<evidence type="ECO:0000256" key="8">
    <source>
        <dbReference type="ARBA" id="ARBA00031339"/>
    </source>
</evidence>
<protein>
    <recommendedName>
        <fullName evidence="3">Conserved oligomeric Golgi complex subunit 3</fullName>
    </recommendedName>
    <alternativeName>
        <fullName evidence="8">Component of oligomeric Golgi complex 3</fullName>
    </alternativeName>
</protein>
<feature type="domain" description="Conserved oligomeric Golgi complex subunit 3 C-terminal" evidence="11">
    <location>
        <begin position="311"/>
        <end position="652"/>
    </location>
</feature>
<dbReference type="GO" id="GO:0000139">
    <property type="term" value="C:Golgi membrane"/>
    <property type="evidence" value="ECO:0007669"/>
    <property type="project" value="UniProtKB-SubCell"/>
</dbReference>
<comment type="similarity">
    <text evidence="2">Belongs to the COG3 family.</text>
</comment>
<dbReference type="AlphaFoldDB" id="A0A7S3EJ45"/>
<feature type="region of interest" description="Disordered" evidence="9">
    <location>
        <begin position="330"/>
        <end position="349"/>
    </location>
</feature>
<evidence type="ECO:0000256" key="3">
    <source>
        <dbReference type="ARBA" id="ARBA00020976"/>
    </source>
</evidence>
<dbReference type="InterPro" id="IPR048685">
    <property type="entry name" value="COG3_C"/>
</dbReference>
<evidence type="ECO:0000256" key="4">
    <source>
        <dbReference type="ARBA" id="ARBA00022448"/>
    </source>
</evidence>
<reference evidence="13" key="1">
    <citation type="submission" date="2021-01" db="EMBL/GenBank/DDBJ databases">
        <authorList>
            <person name="Corre E."/>
            <person name="Pelletier E."/>
            <person name="Niang G."/>
            <person name="Scheremetjew M."/>
            <person name="Finn R."/>
            <person name="Kale V."/>
            <person name="Holt S."/>
            <person name="Cochrane G."/>
            <person name="Meng A."/>
            <person name="Brown T."/>
            <person name="Cohen L."/>
        </authorList>
    </citation>
    <scope>NUCLEOTIDE SEQUENCE</scope>
    <source>
        <strain evidence="13">CCMP 769</strain>
    </source>
</reference>
<sequence length="854" mass="95115">MEAPPAVSSGAASRPGGHREFLKQWEINAELPENQKELVDVVETVITSRPVEPRGKIVSGKMPVLQLAPEEHSATGDANRKEDSKIARSDKGSALAFGDELKALGKVKTTEGFRKWYEEIERRLDEANENKYHSLIEGLRAGLSACENLREMILESQRDLIAVKQERKNVTDITASVKSACENLVSERNQLVELAGALRRRLTYFEQLETLSLKLGHGRGAVSPDNPEFLKLLFRLDECIAYASSSTGTVAEADGYLARFFDLQRQAFTSIKDFTVSELKSVTRQVLKELRGGSTASSETIGDLTDASTEYLRFRTIATDIKQLMTELHTRSKEKTTPGDASGAQIPYSPGAMPSNPAYSTRYFALNLLGDCEECYTEQRRLILESTVIRHMKILVSSLPSLDAFARAASRFTLHLCQMESTLYKHFFCTEEDVKDSPALVSLLDSFCNVFYEELRSKVLQEADLGTLVYLVDILQTEVMTVDAQRKRVETASFASASSRVIADSQERIIYRSQIYIQEDIKNFVPTNAQLDYPKIILDATGGSKNGSKTSDPKSRSLHAKWYPPLEKTLKLLSMLYRCIDSEVFTSIASEAVAVCVNCLVSARNKIAGSGAEKAEDHAELFLIWQLLMLREQTAPLDVNFAFVDRELNFTELRGMLGSVIRGQASVRQLATPPAATREKVVDSSQDLDDAFFKACEAFVLRLTRTFLDPILSFLAKCNALPANRNTPLSHPSSPSLKAYDGKTFESMKRTEGSFLHSQSIIAVWKDTEDRIEKDLASVVGDLKLYIKKPSSALILLSPVRANFQETFNELLSALQTRYTLEEREEIGIDGSKIEALMARVDDVMDIKPNPSSS</sequence>
<evidence type="ECO:0000256" key="7">
    <source>
        <dbReference type="ARBA" id="ARBA00023136"/>
    </source>
</evidence>
<evidence type="ECO:0000313" key="13">
    <source>
        <dbReference type="EMBL" id="CAE0058068.1"/>
    </source>
</evidence>
<comment type="subcellular location">
    <subcellularLocation>
        <location evidence="1">Golgi apparatus membrane</location>
        <topology evidence="1">Peripheral membrane protein</topology>
    </subcellularLocation>
</comment>
<evidence type="ECO:0000259" key="10">
    <source>
        <dbReference type="Pfam" id="PF04136"/>
    </source>
</evidence>
<keyword evidence="6" id="KW-0333">Golgi apparatus</keyword>
<dbReference type="GO" id="GO:0007030">
    <property type="term" value="P:Golgi organization"/>
    <property type="evidence" value="ECO:0007669"/>
    <property type="project" value="TreeGrafter"/>
</dbReference>
<dbReference type="Pfam" id="PF20671">
    <property type="entry name" value="COG3_C"/>
    <property type="match status" value="1"/>
</dbReference>
<dbReference type="InterPro" id="IPR007265">
    <property type="entry name" value="COG_su3"/>
</dbReference>
<dbReference type="GO" id="GO:0005801">
    <property type="term" value="C:cis-Golgi network"/>
    <property type="evidence" value="ECO:0007669"/>
    <property type="project" value="InterPro"/>
</dbReference>
<dbReference type="InterPro" id="IPR048320">
    <property type="entry name" value="COG3_N"/>
</dbReference>
<evidence type="ECO:0000259" key="11">
    <source>
        <dbReference type="Pfam" id="PF20671"/>
    </source>
</evidence>
<evidence type="ECO:0000256" key="9">
    <source>
        <dbReference type="SAM" id="MobiDB-lite"/>
    </source>
</evidence>
<dbReference type="PANTHER" id="PTHR13302">
    <property type="entry name" value="CONSERVED OLIGOMERIC GOLGI COMPLEX COMPONENT 3"/>
    <property type="match status" value="1"/>
</dbReference>
<organism evidence="13">
    <name type="scientific">Rhodosorus marinus</name>
    <dbReference type="NCBI Taxonomy" id="101924"/>
    <lineage>
        <taxon>Eukaryota</taxon>
        <taxon>Rhodophyta</taxon>
        <taxon>Stylonematophyceae</taxon>
        <taxon>Stylonematales</taxon>
        <taxon>Stylonemataceae</taxon>
        <taxon>Rhodosorus</taxon>
    </lineage>
</organism>
<keyword evidence="7" id="KW-0472">Membrane</keyword>
<feature type="region of interest" description="Disordered" evidence="9">
    <location>
        <begin position="69"/>
        <end position="89"/>
    </location>
</feature>
<evidence type="ECO:0000256" key="6">
    <source>
        <dbReference type="ARBA" id="ARBA00023034"/>
    </source>
</evidence>
<feature type="domain" description="Conserved oligomeric Golgi complex subunit 3 N-terminal" evidence="10">
    <location>
        <begin position="138"/>
        <end position="280"/>
    </location>
</feature>
<dbReference type="GO" id="GO:0017119">
    <property type="term" value="C:Golgi transport complex"/>
    <property type="evidence" value="ECO:0007669"/>
    <property type="project" value="TreeGrafter"/>
</dbReference>
<evidence type="ECO:0000256" key="5">
    <source>
        <dbReference type="ARBA" id="ARBA00022927"/>
    </source>
</evidence>
<dbReference type="Pfam" id="PF04136">
    <property type="entry name" value="COG3_N"/>
    <property type="match status" value="1"/>
</dbReference>
<evidence type="ECO:0000256" key="1">
    <source>
        <dbReference type="ARBA" id="ARBA00004395"/>
    </source>
</evidence>
<dbReference type="EMBL" id="HBHW01033869">
    <property type="protein sequence ID" value="CAE0058067.1"/>
    <property type="molecule type" value="Transcribed_RNA"/>
</dbReference>
<dbReference type="GO" id="GO:0006891">
    <property type="term" value="P:intra-Golgi vesicle-mediated transport"/>
    <property type="evidence" value="ECO:0007669"/>
    <property type="project" value="TreeGrafter"/>
</dbReference>
<gene>
    <name evidence="12" type="ORF">RMAR00112_LOCUS26122</name>
    <name evidence="13" type="ORF">RMAR00112_LOCUS26124</name>
</gene>
<dbReference type="PANTHER" id="PTHR13302:SF8">
    <property type="entry name" value="CONSERVED OLIGOMERIC GOLGI COMPLEX SUBUNIT 3"/>
    <property type="match status" value="1"/>
</dbReference>
<name>A0A7S3EJ45_9RHOD</name>
<dbReference type="GO" id="GO:0006886">
    <property type="term" value="P:intracellular protein transport"/>
    <property type="evidence" value="ECO:0007669"/>
    <property type="project" value="InterPro"/>
</dbReference>
<proteinExistence type="inferred from homology"/>
<accession>A0A7S3EJ45</accession>
<evidence type="ECO:0000256" key="2">
    <source>
        <dbReference type="ARBA" id="ARBA00009936"/>
    </source>
</evidence>
<evidence type="ECO:0000313" key="12">
    <source>
        <dbReference type="EMBL" id="CAE0058067.1"/>
    </source>
</evidence>
<dbReference type="EMBL" id="HBHW01033871">
    <property type="protein sequence ID" value="CAE0058068.1"/>
    <property type="molecule type" value="Transcribed_RNA"/>
</dbReference>
<keyword evidence="4" id="KW-0813">Transport</keyword>
<keyword evidence="5" id="KW-0653">Protein transport</keyword>